<dbReference type="KEGG" id="ssl:SS1G_03836"/>
<sequence length="77" mass="8518">MHVNDGNDKLKSGGQSVLYTRRLIEGFSLVTWGEMTANCGSNFIDQAKTTENHDNKEHVCTGKAERSSVDTSIAREM</sequence>
<dbReference type="GeneID" id="5491379"/>
<reference evidence="2" key="1">
    <citation type="journal article" date="2011" name="PLoS Genet.">
        <title>Genomic analysis of the necrotrophic fungal pathogens Sclerotinia sclerotiorum and Botrytis cinerea.</title>
        <authorList>
            <person name="Amselem J."/>
            <person name="Cuomo C.A."/>
            <person name="van Kan J.A."/>
            <person name="Viaud M."/>
            <person name="Benito E.P."/>
            <person name="Couloux A."/>
            <person name="Coutinho P.M."/>
            <person name="de Vries R.P."/>
            <person name="Dyer P.S."/>
            <person name="Fillinger S."/>
            <person name="Fournier E."/>
            <person name="Gout L."/>
            <person name="Hahn M."/>
            <person name="Kohn L."/>
            <person name="Lapalu N."/>
            <person name="Plummer K.M."/>
            <person name="Pradier J.M."/>
            <person name="Quevillon E."/>
            <person name="Sharon A."/>
            <person name="Simon A."/>
            <person name="ten Have A."/>
            <person name="Tudzynski B."/>
            <person name="Tudzynski P."/>
            <person name="Wincker P."/>
            <person name="Andrew M."/>
            <person name="Anthouard V."/>
            <person name="Beever R.E."/>
            <person name="Beffa R."/>
            <person name="Benoit I."/>
            <person name="Bouzid O."/>
            <person name="Brault B."/>
            <person name="Chen Z."/>
            <person name="Choquer M."/>
            <person name="Collemare J."/>
            <person name="Cotton P."/>
            <person name="Danchin E.G."/>
            <person name="Da Silva C."/>
            <person name="Gautier A."/>
            <person name="Giraud C."/>
            <person name="Giraud T."/>
            <person name="Gonzalez C."/>
            <person name="Grossetete S."/>
            <person name="Guldener U."/>
            <person name="Henrissat B."/>
            <person name="Howlett B.J."/>
            <person name="Kodira C."/>
            <person name="Kretschmer M."/>
            <person name="Lappartient A."/>
            <person name="Leroch M."/>
            <person name="Levis C."/>
            <person name="Mauceli E."/>
            <person name="Neuveglise C."/>
            <person name="Oeser B."/>
            <person name="Pearson M."/>
            <person name="Poulain J."/>
            <person name="Poussereau N."/>
            <person name="Quesneville H."/>
            <person name="Rascle C."/>
            <person name="Schumacher J."/>
            <person name="Segurens B."/>
            <person name="Sexton A."/>
            <person name="Silva E."/>
            <person name="Sirven C."/>
            <person name="Soanes D.M."/>
            <person name="Talbot N.J."/>
            <person name="Templeton M."/>
            <person name="Yandava C."/>
            <person name="Yarden O."/>
            <person name="Zeng Q."/>
            <person name="Rollins J.A."/>
            <person name="Lebrun M.H."/>
            <person name="Dickman M."/>
        </authorList>
    </citation>
    <scope>NUCLEOTIDE SEQUENCE [LARGE SCALE GENOMIC DNA]</scope>
    <source>
        <strain evidence="2">ATCC 18683 / 1980 / Ss-1</strain>
    </source>
</reference>
<name>A7EEU6_SCLS1</name>
<gene>
    <name evidence="1" type="ORF">SS1G_03836</name>
</gene>
<dbReference type="RefSeq" id="XP_001595747.1">
    <property type="nucleotide sequence ID" value="XM_001595697.1"/>
</dbReference>
<dbReference type="InParanoid" id="A7EEU6"/>
<proteinExistence type="predicted"/>
<keyword evidence="2" id="KW-1185">Reference proteome</keyword>
<protein>
    <submittedName>
        <fullName evidence="1">Uncharacterized protein</fullName>
    </submittedName>
</protein>
<dbReference type="HOGENOM" id="CLU_2639577_0_0_1"/>
<evidence type="ECO:0000313" key="2">
    <source>
        <dbReference type="Proteomes" id="UP000001312"/>
    </source>
</evidence>
<accession>A7EEU6</accession>
<dbReference type="EMBL" id="CH476624">
    <property type="protein sequence ID" value="EDO01362.1"/>
    <property type="molecule type" value="Genomic_DNA"/>
</dbReference>
<evidence type="ECO:0000313" key="1">
    <source>
        <dbReference type="EMBL" id="EDO01362.1"/>
    </source>
</evidence>
<dbReference type="AlphaFoldDB" id="A7EEU6"/>
<organism evidence="1 2">
    <name type="scientific">Sclerotinia sclerotiorum (strain ATCC 18683 / 1980 / Ss-1)</name>
    <name type="common">White mold</name>
    <name type="synonym">Whetzelinia sclerotiorum</name>
    <dbReference type="NCBI Taxonomy" id="665079"/>
    <lineage>
        <taxon>Eukaryota</taxon>
        <taxon>Fungi</taxon>
        <taxon>Dikarya</taxon>
        <taxon>Ascomycota</taxon>
        <taxon>Pezizomycotina</taxon>
        <taxon>Leotiomycetes</taxon>
        <taxon>Helotiales</taxon>
        <taxon>Sclerotiniaceae</taxon>
        <taxon>Sclerotinia</taxon>
    </lineage>
</organism>
<dbReference type="Proteomes" id="UP000001312">
    <property type="component" value="Unassembled WGS sequence"/>
</dbReference>